<dbReference type="InterPro" id="IPR036188">
    <property type="entry name" value="FAD/NAD-bd_sf"/>
</dbReference>
<keyword evidence="4" id="KW-0274">FAD</keyword>
<dbReference type="PRINTS" id="PR00411">
    <property type="entry name" value="PNDRDTASEI"/>
</dbReference>
<dbReference type="KEGG" id="dcp:RN607_02200"/>
<dbReference type="PANTHER" id="PTHR43429">
    <property type="entry name" value="PYRIDINE NUCLEOTIDE-DISULFIDE OXIDOREDUCTASE DOMAIN-CONTAINING"/>
    <property type="match status" value="1"/>
</dbReference>
<dbReference type="PROSITE" id="PS50206">
    <property type="entry name" value="RHODANESE_3"/>
    <property type="match status" value="1"/>
</dbReference>
<keyword evidence="3" id="KW-0285">Flavoprotein</keyword>
<dbReference type="SMART" id="SM00450">
    <property type="entry name" value="RHOD"/>
    <property type="match status" value="1"/>
</dbReference>
<dbReference type="InterPro" id="IPR001763">
    <property type="entry name" value="Rhodanese-like_dom"/>
</dbReference>
<organism evidence="8">
    <name type="scientific">Demequina capsici</name>
    <dbReference type="NCBI Taxonomy" id="3075620"/>
    <lineage>
        <taxon>Bacteria</taxon>
        <taxon>Bacillati</taxon>
        <taxon>Actinomycetota</taxon>
        <taxon>Actinomycetes</taxon>
        <taxon>Micrococcales</taxon>
        <taxon>Demequinaceae</taxon>
        <taxon>Demequina</taxon>
    </lineage>
</organism>
<dbReference type="InterPro" id="IPR016156">
    <property type="entry name" value="FAD/NAD-linked_Rdtase_dimer_sf"/>
</dbReference>
<evidence type="ECO:0000259" key="7">
    <source>
        <dbReference type="PROSITE" id="PS50206"/>
    </source>
</evidence>
<dbReference type="Gene3D" id="3.40.250.10">
    <property type="entry name" value="Rhodanese-like domain"/>
    <property type="match status" value="1"/>
</dbReference>
<dbReference type="Proteomes" id="UP001303408">
    <property type="component" value="Chromosome"/>
</dbReference>
<evidence type="ECO:0000256" key="1">
    <source>
        <dbReference type="ARBA" id="ARBA00001974"/>
    </source>
</evidence>
<dbReference type="SUPFAM" id="SSF51905">
    <property type="entry name" value="FAD/NAD(P)-binding domain"/>
    <property type="match status" value="2"/>
</dbReference>
<feature type="domain" description="Rhodanese" evidence="7">
    <location>
        <begin position="460"/>
        <end position="550"/>
    </location>
</feature>
<dbReference type="Pfam" id="PF02852">
    <property type="entry name" value="Pyr_redox_dim"/>
    <property type="match status" value="1"/>
</dbReference>
<dbReference type="Pfam" id="PF00581">
    <property type="entry name" value="Rhodanese"/>
    <property type="match status" value="1"/>
</dbReference>
<dbReference type="InterPro" id="IPR036873">
    <property type="entry name" value="Rhodanese-like_dom_sf"/>
</dbReference>
<proteinExistence type="inferred from homology"/>
<dbReference type="InterPro" id="IPR004099">
    <property type="entry name" value="Pyr_nucl-diS_OxRdtase_dimer"/>
</dbReference>
<sequence>MRIVVVGGVAGGMSAAARARRLNESAEIIVFEKGPDVSFANCGLPYHVGGDIQSREALLLHTPQTLGASLGLDVRVNTEVTAIDRAAKTVKVTGPQGTDVVSYDALVLSPGATAFTPPIPGMDLPQVTHLRTVDDATALAARVEGAQTAAVLGAGFIGLETAEALRERGLDVALIEMAPQVLPPLAPEMARLVELELRANGVDVVTGLAASAVAPAASGKGVTVTLSNGASADVDIVVVSVGVRPNSSLASDAGLAVDERGAILVDDEQRTDDPSIWAVGDAIAVRNQITGVTGPVPLAGPANRQGRRAAESIMGVAKPAKPVLGTAIVKVFGLTAAMTGASPRMLDQAGIEHVVHHTHHLNHAGYYPGADQVHLMAAFAPDGTLLGAQGVGRAGVDKRIDVLATSLRAGFGADDLAELELAYAPPFGSAKDPVNMLGFMMQNTLLGTLKLWHAEDVEWARENAFILDVRSAGEFTRGHLPEAVNIPHDEIRENLELIRELAAGRPVRVHCASGFRSYLAHRILDQEGFDSANFDGGMLTMQTALPELDLVTGVAQHANA</sequence>
<keyword evidence="5" id="KW-0560">Oxidoreductase</keyword>
<dbReference type="Pfam" id="PF07992">
    <property type="entry name" value="Pyr_redox_2"/>
    <property type="match status" value="1"/>
</dbReference>
<protein>
    <submittedName>
        <fullName evidence="8">FAD-dependent oxidoreductase</fullName>
    </submittedName>
</protein>
<comment type="cofactor">
    <cofactor evidence="1">
        <name>FAD</name>
        <dbReference type="ChEBI" id="CHEBI:57692"/>
    </cofactor>
</comment>
<dbReference type="SUPFAM" id="SSF52821">
    <property type="entry name" value="Rhodanese/Cell cycle control phosphatase"/>
    <property type="match status" value="1"/>
</dbReference>
<dbReference type="SUPFAM" id="SSF55424">
    <property type="entry name" value="FAD/NAD-linked reductases, dimerisation (C-terminal) domain"/>
    <property type="match status" value="1"/>
</dbReference>
<evidence type="ECO:0000256" key="4">
    <source>
        <dbReference type="ARBA" id="ARBA00022827"/>
    </source>
</evidence>
<dbReference type="InterPro" id="IPR023753">
    <property type="entry name" value="FAD/NAD-binding_dom"/>
</dbReference>
<keyword evidence="6" id="KW-0676">Redox-active center</keyword>
<evidence type="ECO:0000313" key="8">
    <source>
        <dbReference type="EMBL" id="WNM27840.1"/>
    </source>
</evidence>
<evidence type="ECO:0000256" key="6">
    <source>
        <dbReference type="ARBA" id="ARBA00023284"/>
    </source>
</evidence>
<dbReference type="Gene3D" id="3.50.50.60">
    <property type="entry name" value="FAD/NAD(P)-binding domain"/>
    <property type="match status" value="2"/>
</dbReference>
<evidence type="ECO:0000256" key="3">
    <source>
        <dbReference type="ARBA" id="ARBA00022630"/>
    </source>
</evidence>
<gene>
    <name evidence="8" type="ORF">RN607_02200</name>
</gene>
<accession>A0AA96JAY4</accession>
<dbReference type="AlphaFoldDB" id="A0AA96JAY4"/>
<dbReference type="EMBL" id="CP134880">
    <property type="protein sequence ID" value="WNM27840.1"/>
    <property type="molecule type" value="Genomic_DNA"/>
</dbReference>
<reference evidence="8" key="1">
    <citation type="submission" date="2023-09" db="EMBL/GenBank/DDBJ databases">
        <title>Demequina sp. a novel bacteria isolated from Capsicum annuum.</title>
        <authorList>
            <person name="Humaira Z."/>
            <person name="Lee J."/>
            <person name="Cho D."/>
        </authorList>
    </citation>
    <scope>NUCLEOTIDE SEQUENCE</scope>
    <source>
        <strain evidence="8">PMTSA13</strain>
    </source>
</reference>
<comment type="similarity">
    <text evidence="2">Belongs to the class-III pyridine nucleotide-disulfide oxidoreductase family.</text>
</comment>
<dbReference type="PANTHER" id="PTHR43429:SF1">
    <property type="entry name" value="NAD(P)H SULFUR OXIDOREDUCTASE (COA-DEPENDENT)"/>
    <property type="match status" value="1"/>
</dbReference>
<dbReference type="RefSeq" id="WP_313544031.1">
    <property type="nucleotide sequence ID" value="NZ_CP134880.1"/>
</dbReference>
<dbReference type="PRINTS" id="PR00368">
    <property type="entry name" value="FADPNR"/>
</dbReference>
<evidence type="ECO:0000256" key="5">
    <source>
        <dbReference type="ARBA" id="ARBA00023002"/>
    </source>
</evidence>
<dbReference type="InterPro" id="IPR050260">
    <property type="entry name" value="FAD-bd_OxRdtase"/>
</dbReference>
<dbReference type="GO" id="GO:0016491">
    <property type="term" value="F:oxidoreductase activity"/>
    <property type="evidence" value="ECO:0007669"/>
    <property type="project" value="UniProtKB-KW"/>
</dbReference>
<evidence type="ECO:0000256" key="2">
    <source>
        <dbReference type="ARBA" id="ARBA00009130"/>
    </source>
</evidence>
<name>A0AA96JAY4_9MICO</name>